<evidence type="ECO:0000259" key="2">
    <source>
        <dbReference type="Pfam" id="PF17396"/>
    </source>
</evidence>
<evidence type="ECO:0000259" key="1">
    <source>
        <dbReference type="Pfam" id="PF07755"/>
    </source>
</evidence>
<sequence length="335" mass="36104">MELQRPYQLFLGDVKDRLAAKTAQGIAQWRPELCIGQTRMAGCEADLGLPDLSLKEAYEKDARTLIIGIANRGGTLSEKWVPLLIEALTIGFDLASGLHMRLGDHPDIWEAATNTGRRLIDIRHCGKQFEVANGIKRSGRRLLTVGTDCSVGKMYTTLALEREMQERGLKVTFRATGQTGIFIAGSGVPVDAIVSDFVAGAVEHLTPAGEADHWDLIEGQGSLYHASYAGVSLGLLHGAQPDALVLCHEPGRPHMRGLQQFPLPSLEACIATNLAMARLTNPAVKCVGISFNTQNLPEVEAKRLIAETEERLGLPVVDPLATGVGAIVDKLMVTA</sequence>
<reference evidence="4" key="1">
    <citation type="journal article" date="2019" name="Int. J. Syst. Evol. Microbiol.">
        <title>The Global Catalogue of Microorganisms (GCM) 10K type strain sequencing project: providing services to taxonomists for standard genome sequencing and annotation.</title>
        <authorList>
            <consortium name="The Broad Institute Genomics Platform"/>
            <consortium name="The Broad Institute Genome Sequencing Center for Infectious Disease"/>
            <person name="Wu L."/>
            <person name="Ma J."/>
        </authorList>
    </citation>
    <scope>NUCLEOTIDE SEQUENCE [LARGE SCALE GENOMIC DNA]</scope>
    <source>
        <strain evidence="4">CGMCC 1.19062</strain>
    </source>
</reference>
<comment type="caution">
    <text evidence="3">The sequence shown here is derived from an EMBL/GenBank/DDBJ whole genome shotgun (WGS) entry which is preliminary data.</text>
</comment>
<dbReference type="Proteomes" id="UP001597295">
    <property type="component" value="Unassembled WGS sequence"/>
</dbReference>
<evidence type="ECO:0000313" key="3">
    <source>
        <dbReference type="EMBL" id="MFD2264764.1"/>
    </source>
</evidence>
<dbReference type="NCBIfam" id="NF041892">
    <property type="entry name" value="DgcN"/>
    <property type="match status" value="1"/>
</dbReference>
<keyword evidence="4" id="KW-1185">Reference proteome</keyword>
<dbReference type="InterPro" id="IPR011669">
    <property type="entry name" value="DgcN-like"/>
</dbReference>
<dbReference type="Gene3D" id="3.40.50.300">
    <property type="entry name" value="P-loop containing nucleotide triphosphate hydrolases"/>
    <property type="match status" value="1"/>
</dbReference>
<feature type="domain" description="D-glutamate N-acetyltransferase-like C-terminal" evidence="1">
    <location>
        <begin position="131"/>
        <end position="328"/>
    </location>
</feature>
<dbReference type="PIRSF" id="PIRSF026760">
    <property type="entry name" value="UCP026760"/>
    <property type="match status" value="1"/>
</dbReference>
<name>A0ABW5DY86_9PROT</name>
<dbReference type="PANTHER" id="PTHR40690">
    <property type="entry name" value="GLL3100 PROTEIN"/>
    <property type="match status" value="1"/>
</dbReference>
<accession>A0ABW5DY86</accession>
<feature type="domain" description="D-glutamate N-acetyltransferase-like N-terminal" evidence="2">
    <location>
        <begin position="39"/>
        <end position="124"/>
    </location>
</feature>
<dbReference type="SUPFAM" id="SSF52540">
    <property type="entry name" value="P-loop containing nucleoside triphosphate hydrolases"/>
    <property type="match status" value="1"/>
</dbReference>
<dbReference type="InterPro" id="IPR035402">
    <property type="entry name" value="DgcN-like_N"/>
</dbReference>
<evidence type="ECO:0000313" key="4">
    <source>
        <dbReference type="Proteomes" id="UP001597295"/>
    </source>
</evidence>
<dbReference type="PANTHER" id="PTHR40690:SF1">
    <property type="entry name" value="DUF1611 DOMAIN-CONTAINING PROTEIN"/>
    <property type="match status" value="1"/>
</dbReference>
<dbReference type="Gene3D" id="3.40.50.720">
    <property type="entry name" value="NAD(P)-binding Rossmann-like Domain"/>
    <property type="match status" value="1"/>
</dbReference>
<dbReference type="InterPro" id="IPR027417">
    <property type="entry name" value="P-loop_NTPase"/>
</dbReference>
<dbReference type="RefSeq" id="WP_379877886.1">
    <property type="nucleotide sequence ID" value="NZ_JBHUIP010000014.1"/>
</dbReference>
<organism evidence="3 4">
    <name type="scientific">Lacibacterium aquatile</name>
    <dbReference type="NCBI Taxonomy" id="1168082"/>
    <lineage>
        <taxon>Bacteria</taxon>
        <taxon>Pseudomonadati</taxon>
        <taxon>Pseudomonadota</taxon>
        <taxon>Alphaproteobacteria</taxon>
        <taxon>Rhodospirillales</taxon>
        <taxon>Rhodospirillaceae</taxon>
    </lineage>
</organism>
<protein>
    <submittedName>
        <fullName evidence="3">N-acetyltransferase DgcN</fullName>
    </submittedName>
</protein>
<dbReference type="InterPro" id="IPR035086">
    <property type="entry name" value="DgcN-like_C"/>
</dbReference>
<dbReference type="EMBL" id="JBHUIP010000014">
    <property type="protein sequence ID" value="MFD2264764.1"/>
    <property type="molecule type" value="Genomic_DNA"/>
</dbReference>
<proteinExistence type="predicted"/>
<dbReference type="Pfam" id="PF07755">
    <property type="entry name" value="DUF1611"/>
    <property type="match status" value="1"/>
</dbReference>
<dbReference type="Pfam" id="PF17396">
    <property type="entry name" value="DUF1611_N"/>
    <property type="match status" value="1"/>
</dbReference>
<gene>
    <name evidence="3" type="primary">dgcN</name>
    <name evidence="3" type="ORF">ACFSM5_17800</name>
</gene>